<dbReference type="Gene3D" id="1.20.140.150">
    <property type="match status" value="1"/>
</dbReference>
<feature type="transmembrane region" description="Helical" evidence="2">
    <location>
        <begin position="188"/>
        <end position="213"/>
    </location>
</feature>
<feature type="compositionally biased region" description="Polar residues" evidence="1">
    <location>
        <begin position="516"/>
        <end position="527"/>
    </location>
</feature>
<feature type="compositionally biased region" description="Low complexity" evidence="1">
    <location>
        <begin position="552"/>
        <end position="563"/>
    </location>
</feature>
<feature type="compositionally biased region" description="Polar residues" evidence="1">
    <location>
        <begin position="31"/>
        <end position="59"/>
    </location>
</feature>
<feature type="transmembrane region" description="Helical" evidence="2">
    <location>
        <begin position="250"/>
        <end position="276"/>
    </location>
</feature>
<keyword evidence="2" id="KW-0472">Membrane</keyword>
<dbReference type="OrthoDB" id="6420920at2759"/>
<evidence type="ECO:0000313" key="4">
    <source>
        <dbReference type="RefSeq" id="XP_018023961.1"/>
    </source>
</evidence>
<feature type="compositionally biased region" description="Polar residues" evidence="1">
    <location>
        <begin position="122"/>
        <end position="141"/>
    </location>
</feature>
<feature type="region of interest" description="Disordered" evidence="1">
    <location>
        <begin position="31"/>
        <end position="105"/>
    </location>
</feature>
<keyword evidence="2" id="KW-0812">Transmembrane</keyword>
<feature type="region of interest" description="Disordered" evidence="1">
    <location>
        <begin position="410"/>
        <end position="645"/>
    </location>
</feature>
<feature type="transmembrane region" description="Helical" evidence="2">
    <location>
        <begin position="297"/>
        <end position="316"/>
    </location>
</feature>
<keyword evidence="3" id="KW-1185">Reference proteome</keyword>
<feature type="region of interest" description="Disordered" evidence="1">
    <location>
        <begin position="376"/>
        <end position="395"/>
    </location>
</feature>
<feature type="compositionally biased region" description="Polar residues" evidence="1">
    <location>
        <begin position="376"/>
        <end position="387"/>
    </location>
</feature>
<reference evidence="4" key="1">
    <citation type="submission" date="2025-08" db="UniProtKB">
        <authorList>
            <consortium name="RefSeq"/>
        </authorList>
    </citation>
    <scope>IDENTIFICATION</scope>
    <source>
        <tissue evidence="4">Whole organism</tissue>
    </source>
</reference>
<evidence type="ECO:0000256" key="2">
    <source>
        <dbReference type="SAM" id="Phobius"/>
    </source>
</evidence>
<name>A0A8B7PF95_HYAAZ</name>
<evidence type="ECO:0000256" key="1">
    <source>
        <dbReference type="SAM" id="MobiDB-lite"/>
    </source>
</evidence>
<dbReference type="OMA" id="LWTICKD"/>
<feature type="region of interest" description="Disordered" evidence="1">
    <location>
        <begin position="122"/>
        <end position="181"/>
    </location>
</feature>
<feature type="compositionally biased region" description="Basic residues" evidence="1">
    <location>
        <begin position="542"/>
        <end position="551"/>
    </location>
</feature>
<feature type="compositionally biased region" description="Polar residues" evidence="1">
    <location>
        <begin position="410"/>
        <end position="421"/>
    </location>
</feature>
<dbReference type="Proteomes" id="UP000694843">
    <property type="component" value="Unplaced"/>
</dbReference>
<protein>
    <submittedName>
        <fullName evidence="4">Uncharacterized protein LOC108679754</fullName>
    </submittedName>
</protein>
<dbReference type="GeneID" id="108679754"/>
<keyword evidence="2" id="KW-1133">Transmembrane helix</keyword>
<gene>
    <name evidence="4" type="primary">LOC108679754</name>
</gene>
<feature type="transmembrane region" description="Helical" evidence="2">
    <location>
        <begin position="336"/>
        <end position="355"/>
    </location>
</feature>
<accession>A0A8B7PF95</accession>
<proteinExistence type="predicted"/>
<sequence length="645" mass="66981">MLAGSGGGGGGGGGQVVHSNALVNNNGAQLVHNNTHLSNNGSGQFHPQAQSISSGIRSSPNHHDTSRGQNANKSNVSGSNAPSPQGGASLNAIPNPRDDHSPRLGVNGVLFSLDEITRTASPTRLSSTASPTRLSTDSLVSTGVHHGPGARNGHANTNGSLGSLGPEARPGTTALADERPKDPKPQRLALLGLVVAFVGTLLALIAVCTSQWARAAGLAGGYLGPFMTCQDSYKGYSECSPHTAFQPAGAAVFAGVCSVLCCVLAVCCTVLSAAVYSMHASGQRVLLKYKYATVSRMVASAIAGLLSFIAMVAFVVEVQLVRGAAVSGGPSSYSLAWGFYVQVLATLVLWAAGGASSAEWQRSRKLGGDPTMVNRDSQGLHANTISNPHFKDDKQQIKTVSASVPPLVIRSTSPVSRNTSPDAPKAGSPIERCASPNARAQSPVVRVTPLGRSESPSIKSSTSSVRSMSPTGQKQNASKANVRKAQPILPTPLDVHRSNGVSGSQVNGLPYMLGIQRNSNGHTSSPGAQAKRSVFDFNNKIIKNKPPRGRSRSPNGRSSSARGTRSPKNVRKSQSKDDGLAFVPYDPNRAPLRSSLRKPRTQSESLSTDTTDGGAEEGGIPNLAFAQSSPVTKKKVRIHTQSTAV</sequence>
<feature type="compositionally biased region" description="Low complexity" evidence="1">
    <location>
        <begin position="453"/>
        <end position="469"/>
    </location>
</feature>
<dbReference type="RefSeq" id="XP_018023961.1">
    <property type="nucleotide sequence ID" value="XM_018168472.2"/>
</dbReference>
<evidence type="ECO:0000313" key="3">
    <source>
        <dbReference type="Proteomes" id="UP000694843"/>
    </source>
</evidence>
<feature type="compositionally biased region" description="Polar residues" evidence="1">
    <location>
        <begin position="67"/>
        <end position="88"/>
    </location>
</feature>
<dbReference type="AlphaFoldDB" id="A0A8B7PF95"/>
<organism evidence="3 4">
    <name type="scientific">Hyalella azteca</name>
    <name type="common">Amphipod</name>
    <dbReference type="NCBI Taxonomy" id="294128"/>
    <lineage>
        <taxon>Eukaryota</taxon>
        <taxon>Metazoa</taxon>
        <taxon>Ecdysozoa</taxon>
        <taxon>Arthropoda</taxon>
        <taxon>Crustacea</taxon>
        <taxon>Multicrustacea</taxon>
        <taxon>Malacostraca</taxon>
        <taxon>Eumalacostraca</taxon>
        <taxon>Peracarida</taxon>
        <taxon>Amphipoda</taxon>
        <taxon>Senticaudata</taxon>
        <taxon>Talitrida</taxon>
        <taxon>Talitroidea</taxon>
        <taxon>Hyalellidae</taxon>
        <taxon>Hyalella</taxon>
    </lineage>
</organism>
<dbReference type="KEGG" id="hazt:108679754"/>
<feature type="compositionally biased region" description="Polar residues" evidence="1">
    <location>
        <begin position="470"/>
        <end position="479"/>
    </location>
</feature>